<keyword evidence="2" id="KW-1185">Reference proteome</keyword>
<dbReference type="Proteomes" id="UP001529510">
    <property type="component" value="Unassembled WGS sequence"/>
</dbReference>
<name>A0ABD0QUN6_CIRMR</name>
<feature type="non-terminal residue" evidence="1">
    <location>
        <position position="1"/>
    </location>
</feature>
<sequence length="84" mass="9480">VPQFCSSLYLTDFIQEIQSVQENTASTGSDIHQDILIQELFTLMITGVINAWRDQRTAPLPRAVSTVFLRLNSDHLMLGFITVL</sequence>
<proteinExistence type="predicted"/>
<gene>
    <name evidence="1" type="ORF">M9458_016567</name>
</gene>
<dbReference type="AlphaFoldDB" id="A0ABD0QUN6"/>
<reference evidence="1 2" key="1">
    <citation type="submission" date="2024-05" db="EMBL/GenBank/DDBJ databases">
        <title>Genome sequencing and assembly of Indian major carp, Cirrhinus mrigala (Hamilton, 1822).</title>
        <authorList>
            <person name="Mohindra V."/>
            <person name="Chowdhury L.M."/>
            <person name="Lal K."/>
            <person name="Jena J.K."/>
        </authorList>
    </citation>
    <scope>NUCLEOTIDE SEQUENCE [LARGE SCALE GENOMIC DNA]</scope>
    <source>
        <strain evidence="1">CM1030</strain>
        <tissue evidence="1">Blood</tissue>
    </source>
</reference>
<dbReference type="EMBL" id="JAMKFB020000007">
    <property type="protein sequence ID" value="KAL0189468.1"/>
    <property type="molecule type" value="Genomic_DNA"/>
</dbReference>
<protein>
    <submittedName>
        <fullName evidence="1">Uncharacterized protein</fullName>
    </submittedName>
</protein>
<evidence type="ECO:0000313" key="1">
    <source>
        <dbReference type="EMBL" id="KAL0189468.1"/>
    </source>
</evidence>
<accession>A0ABD0QUN6</accession>
<feature type="non-terminal residue" evidence="1">
    <location>
        <position position="84"/>
    </location>
</feature>
<evidence type="ECO:0000313" key="2">
    <source>
        <dbReference type="Proteomes" id="UP001529510"/>
    </source>
</evidence>
<organism evidence="1 2">
    <name type="scientific">Cirrhinus mrigala</name>
    <name type="common">Mrigala</name>
    <dbReference type="NCBI Taxonomy" id="683832"/>
    <lineage>
        <taxon>Eukaryota</taxon>
        <taxon>Metazoa</taxon>
        <taxon>Chordata</taxon>
        <taxon>Craniata</taxon>
        <taxon>Vertebrata</taxon>
        <taxon>Euteleostomi</taxon>
        <taxon>Actinopterygii</taxon>
        <taxon>Neopterygii</taxon>
        <taxon>Teleostei</taxon>
        <taxon>Ostariophysi</taxon>
        <taxon>Cypriniformes</taxon>
        <taxon>Cyprinidae</taxon>
        <taxon>Labeoninae</taxon>
        <taxon>Labeonini</taxon>
        <taxon>Cirrhinus</taxon>
    </lineage>
</organism>
<comment type="caution">
    <text evidence="1">The sequence shown here is derived from an EMBL/GenBank/DDBJ whole genome shotgun (WGS) entry which is preliminary data.</text>
</comment>